<name>A0AAV1HU34_9CHLO</name>
<protein>
    <recommendedName>
        <fullName evidence="2">Trichome birefringence-like C-terminal domain-containing protein</fullName>
    </recommendedName>
</protein>
<evidence type="ECO:0000313" key="4">
    <source>
        <dbReference type="Proteomes" id="UP001314263"/>
    </source>
</evidence>
<feature type="domain" description="Trichome birefringence-like C-terminal" evidence="2">
    <location>
        <begin position="11"/>
        <end position="72"/>
    </location>
</feature>
<feature type="non-terminal residue" evidence="3">
    <location>
        <position position="1"/>
    </location>
</feature>
<comment type="caution">
    <text evidence="3">The sequence shown here is derived from an EMBL/GenBank/DDBJ whole genome shotgun (WGS) entry which is preliminary data.</text>
</comment>
<dbReference type="Proteomes" id="UP001314263">
    <property type="component" value="Unassembled WGS sequence"/>
</dbReference>
<sequence length="281" mass="31854">YLFQPDNCALHRYNGRQAAACLRNKRLILIGDSMAWSQFESLACMLGPGAIAVNGTRMMSAEHFMQWQDSRYRGDLLLAGNASVHMRGINKFDDGERWRKWLRDLGGLSSSDILIVNWGSHYTLHGSFEDYKQGMQRIILEELRQLPCQIYWREYSPTHFGGPSGKFTHDPSVKVCAPAETGETEYNDWIQRLLAQCGAACAHIKLLPIWGASLGRYGSHAGDHIPEKKFGFWVKAVRHDCRHFCLNVVDVWNQILLNMICSPAAMQAPILRNSHNPSIAH</sequence>
<dbReference type="GO" id="GO:0016413">
    <property type="term" value="F:O-acetyltransferase activity"/>
    <property type="evidence" value="ECO:0007669"/>
    <property type="project" value="InterPro"/>
</dbReference>
<keyword evidence="4" id="KW-1185">Reference proteome</keyword>
<dbReference type="InterPro" id="IPR029962">
    <property type="entry name" value="TBL"/>
</dbReference>
<comment type="similarity">
    <text evidence="1">Belongs to the PC-esterase family. TBL subfamily.</text>
</comment>
<evidence type="ECO:0000259" key="2">
    <source>
        <dbReference type="Pfam" id="PF13839"/>
    </source>
</evidence>
<accession>A0AAV1HU34</accession>
<dbReference type="Pfam" id="PF13839">
    <property type="entry name" value="PC-Esterase"/>
    <property type="match status" value="2"/>
</dbReference>
<dbReference type="AlphaFoldDB" id="A0AAV1HU34"/>
<gene>
    <name evidence="3" type="ORF">CVIRNUC_000972</name>
</gene>
<dbReference type="InterPro" id="IPR026057">
    <property type="entry name" value="TBL_C"/>
</dbReference>
<dbReference type="PANTHER" id="PTHR32285">
    <property type="entry name" value="PROTEIN TRICHOME BIREFRINGENCE-LIKE 9-RELATED"/>
    <property type="match status" value="1"/>
</dbReference>
<organism evidence="3 4">
    <name type="scientific">Coccomyxa viridis</name>
    <dbReference type="NCBI Taxonomy" id="1274662"/>
    <lineage>
        <taxon>Eukaryota</taxon>
        <taxon>Viridiplantae</taxon>
        <taxon>Chlorophyta</taxon>
        <taxon>core chlorophytes</taxon>
        <taxon>Trebouxiophyceae</taxon>
        <taxon>Trebouxiophyceae incertae sedis</taxon>
        <taxon>Coccomyxaceae</taxon>
        <taxon>Coccomyxa</taxon>
    </lineage>
</organism>
<evidence type="ECO:0000256" key="1">
    <source>
        <dbReference type="ARBA" id="ARBA00007727"/>
    </source>
</evidence>
<evidence type="ECO:0000313" key="3">
    <source>
        <dbReference type="EMBL" id="CAK0737951.1"/>
    </source>
</evidence>
<proteinExistence type="inferred from homology"/>
<feature type="domain" description="Trichome birefringence-like C-terminal" evidence="2">
    <location>
        <begin position="132"/>
        <end position="259"/>
    </location>
</feature>
<dbReference type="PANTHER" id="PTHR32285:SF48">
    <property type="entry name" value="PROTEIN TRICHOME BIREFRINGENCE-LIKE 19"/>
    <property type="match status" value="1"/>
</dbReference>
<reference evidence="3 4" key="1">
    <citation type="submission" date="2023-10" db="EMBL/GenBank/DDBJ databases">
        <authorList>
            <person name="Maclean D."/>
            <person name="Macfadyen A."/>
        </authorList>
    </citation>
    <scope>NUCLEOTIDE SEQUENCE [LARGE SCALE GENOMIC DNA]</scope>
</reference>
<dbReference type="EMBL" id="CAUYUE010000002">
    <property type="protein sequence ID" value="CAK0737951.1"/>
    <property type="molecule type" value="Genomic_DNA"/>
</dbReference>